<dbReference type="RefSeq" id="WP_219546346.1">
    <property type="nucleotide sequence ID" value="NZ_JAHKRN010000023.1"/>
</dbReference>
<dbReference type="PANTHER" id="PTHR36503:SF1">
    <property type="entry name" value="BLR2520 PROTEIN"/>
    <property type="match status" value="1"/>
</dbReference>
<dbReference type="Proteomes" id="UP001596096">
    <property type="component" value="Unassembled WGS sequence"/>
</dbReference>
<dbReference type="InterPro" id="IPR004360">
    <property type="entry name" value="Glyas_Fos-R_dOase_dom"/>
</dbReference>
<gene>
    <name evidence="2" type="ORF">ACFPUY_29920</name>
</gene>
<dbReference type="EMBL" id="JBHSNW010000018">
    <property type="protein sequence ID" value="MFC5819337.1"/>
    <property type="molecule type" value="Genomic_DNA"/>
</dbReference>
<dbReference type="InterPro" id="IPR037523">
    <property type="entry name" value="VOC_core"/>
</dbReference>
<keyword evidence="3" id="KW-1185">Reference proteome</keyword>
<organism evidence="2 3">
    <name type="scientific">Nonomuraea harbinensis</name>
    <dbReference type="NCBI Taxonomy" id="1286938"/>
    <lineage>
        <taxon>Bacteria</taxon>
        <taxon>Bacillati</taxon>
        <taxon>Actinomycetota</taxon>
        <taxon>Actinomycetes</taxon>
        <taxon>Streptosporangiales</taxon>
        <taxon>Streptosporangiaceae</taxon>
        <taxon>Nonomuraea</taxon>
    </lineage>
</organism>
<sequence length="272" mass="28306">MNSTATPASMGLTLDVITLGTPEVEAARRFYSTTLSPTVADDDDSVHLDLHGTGRLTLSAAERLAAGAGAKPATPGFRGYVLTYVVNQPTEVKTLMDAAVRGGAEVLKPAKKALFGSFSGVFRAPDGAIWKLAAATGKDTGPAAESPLPTETTLILGVSAPKASKAFYEALGMSVDRDYGSKYIDFHPAEGAARLCLMEGGVLAKDAGTAKDGDGFPSMILTHRAESREEVDLLLSAAAAAGGRTTVAATRTTEGYSGCFTDLDGFWWQVTH</sequence>
<dbReference type="Pfam" id="PF00903">
    <property type="entry name" value="Glyoxalase"/>
    <property type="match status" value="2"/>
</dbReference>
<evidence type="ECO:0000313" key="3">
    <source>
        <dbReference type="Proteomes" id="UP001596096"/>
    </source>
</evidence>
<feature type="domain" description="VOC" evidence="1">
    <location>
        <begin position="13"/>
        <end position="135"/>
    </location>
</feature>
<proteinExistence type="predicted"/>
<name>A0ABW1C1Y9_9ACTN</name>
<reference evidence="3" key="1">
    <citation type="journal article" date="2019" name="Int. J. Syst. Evol. Microbiol.">
        <title>The Global Catalogue of Microorganisms (GCM) 10K type strain sequencing project: providing services to taxonomists for standard genome sequencing and annotation.</title>
        <authorList>
            <consortium name="The Broad Institute Genomics Platform"/>
            <consortium name="The Broad Institute Genome Sequencing Center for Infectious Disease"/>
            <person name="Wu L."/>
            <person name="Ma J."/>
        </authorList>
    </citation>
    <scope>NUCLEOTIDE SEQUENCE [LARGE SCALE GENOMIC DNA]</scope>
    <source>
        <strain evidence="3">CGMCC 4.7106</strain>
    </source>
</reference>
<accession>A0ABW1C1Y9</accession>
<evidence type="ECO:0000259" key="1">
    <source>
        <dbReference type="PROSITE" id="PS51819"/>
    </source>
</evidence>
<dbReference type="PROSITE" id="PS51819">
    <property type="entry name" value="VOC"/>
    <property type="match status" value="1"/>
</dbReference>
<evidence type="ECO:0000313" key="2">
    <source>
        <dbReference type="EMBL" id="MFC5819337.1"/>
    </source>
</evidence>
<comment type="caution">
    <text evidence="2">The sequence shown here is derived from an EMBL/GenBank/DDBJ whole genome shotgun (WGS) entry which is preliminary data.</text>
</comment>
<dbReference type="PANTHER" id="PTHR36503">
    <property type="entry name" value="BLR2520 PROTEIN"/>
    <property type="match status" value="1"/>
</dbReference>
<protein>
    <submittedName>
        <fullName evidence="2">VOC family protein</fullName>
    </submittedName>
</protein>